<feature type="compositionally biased region" description="Acidic residues" evidence="1">
    <location>
        <begin position="15"/>
        <end position="33"/>
    </location>
</feature>
<evidence type="ECO:0000313" key="3">
    <source>
        <dbReference type="Proteomes" id="UP000440578"/>
    </source>
</evidence>
<dbReference type="Proteomes" id="UP000440578">
    <property type="component" value="Unassembled WGS sequence"/>
</dbReference>
<feature type="compositionally biased region" description="Pro residues" evidence="1">
    <location>
        <begin position="241"/>
        <end position="261"/>
    </location>
</feature>
<accession>A0A6A4W8Z3</accession>
<dbReference type="EMBL" id="VIIS01001052">
    <property type="protein sequence ID" value="KAF0302503.1"/>
    <property type="molecule type" value="Genomic_DNA"/>
</dbReference>
<feature type="region of interest" description="Disordered" evidence="1">
    <location>
        <begin position="1"/>
        <end position="46"/>
    </location>
</feature>
<feature type="region of interest" description="Disordered" evidence="1">
    <location>
        <begin position="238"/>
        <end position="271"/>
    </location>
</feature>
<reference evidence="2 3" key="1">
    <citation type="submission" date="2019-07" db="EMBL/GenBank/DDBJ databases">
        <title>Draft genome assembly of a fouling barnacle, Amphibalanus amphitrite (Darwin, 1854): The first reference genome for Thecostraca.</title>
        <authorList>
            <person name="Kim W."/>
        </authorList>
    </citation>
    <scope>NUCLEOTIDE SEQUENCE [LARGE SCALE GENOMIC DNA]</scope>
    <source>
        <strain evidence="2">SNU_AA5</strain>
        <tissue evidence="2">Soma without cirri and trophi</tissue>
    </source>
</reference>
<dbReference type="InterPro" id="IPR029063">
    <property type="entry name" value="SAM-dependent_MTases_sf"/>
</dbReference>
<name>A0A6A4W8Z3_AMPAM</name>
<sequence>MPPQLESAEERGTETEDDRDDGQDEEEEDDEREDGPNPYKAQAEAKARVVHLRDKALGFWHRDEWESIMNMYTNEAFFDTLLCWVRPTRDFLSFLHAELRRLYVTKIVSVGCGCGFLEWLIKRACSGIEVIGYEVDRAWWQGRYGVKPFIEHIYIDEVKTRHVPAGSVLMTCYFHSWECWNQYLAEFRGDIVIVIGPDTNDHVTFPEPRHLLSDPRFVLESQRDIAGGDKIVIMRRNPELWPVPPPPPEPAADEPPLPSVKPPDSKAEQAKRYNEMRRSLVMNRICNAKQNPKTAPVDPKGENQMASGQEQGVKVSPPLVTVTDLSGERRQSLRRTQLVAVLTHLSIALSSGNSGEDERG</sequence>
<feature type="region of interest" description="Disordered" evidence="1">
    <location>
        <begin position="290"/>
        <end position="318"/>
    </location>
</feature>
<dbReference type="AlphaFoldDB" id="A0A6A4W8Z3"/>
<organism evidence="2 3">
    <name type="scientific">Amphibalanus amphitrite</name>
    <name type="common">Striped barnacle</name>
    <name type="synonym">Balanus amphitrite</name>
    <dbReference type="NCBI Taxonomy" id="1232801"/>
    <lineage>
        <taxon>Eukaryota</taxon>
        <taxon>Metazoa</taxon>
        <taxon>Ecdysozoa</taxon>
        <taxon>Arthropoda</taxon>
        <taxon>Crustacea</taxon>
        <taxon>Multicrustacea</taxon>
        <taxon>Cirripedia</taxon>
        <taxon>Thoracica</taxon>
        <taxon>Thoracicalcarea</taxon>
        <taxon>Balanomorpha</taxon>
        <taxon>Balanoidea</taxon>
        <taxon>Balanidae</taxon>
        <taxon>Amphibalaninae</taxon>
        <taxon>Amphibalanus</taxon>
    </lineage>
</organism>
<dbReference type="OrthoDB" id="6375980at2759"/>
<keyword evidence="3" id="KW-1185">Reference proteome</keyword>
<comment type="caution">
    <text evidence="2">The sequence shown here is derived from an EMBL/GenBank/DDBJ whole genome shotgun (WGS) entry which is preliminary data.</text>
</comment>
<proteinExistence type="predicted"/>
<evidence type="ECO:0000256" key="1">
    <source>
        <dbReference type="SAM" id="MobiDB-lite"/>
    </source>
</evidence>
<evidence type="ECO:0000313" key="2">
    <source>
        <dbReference type="EMBL" id="KAF0302503.1"/>
    </source>
</evidence>
<dbReference type="SUPFAM" id="SSF53335">
    <property type="entry name" value="S-adenosyl-L-methionine-dependent methyltransferases"/>
    <property type="match status" value="1"/>
</dbReference>
<gene>
    <name evidence="2" type="ORF">FJT64_025394</name>
</gene>
<protein>
    <submittedName>
        <fullName evidence="2">Uncharacterized protein</fullName>
    </submittedName>
</protein>